<dbReference type="PROSITE" id="PS00010">
    <property type="entry name" value="ASX_HYDROXYL"/>
    <property type="match status" value="1"/>
</dbReference>
<dbReference type="Gene3D" id="2.10.25.10">
    <property type="entry name" value="Laminin"/>
    <property type="match status" value="1"/>
</dbReference>
<keyword evidence="9" id="KW-1185">Reference proteome</keyword>
<feature type="compositionally biased region" description="Basic and acidic residues" evidence="5">
    <location>
        <begin position="894"/>
        <end position="905"/>
    </location>
</feature>
<protein>
    <recommendedName>
        <fullName evidence="7">EGF-like domain-containing protein</fullName>
    </recommendedName>
</protein>
<dbReference type="PROSITE" id="PS50026">
    <property type="entry name" value="EGF_3"/>
    <property type="match status" value="1"/>
</dbReference>
<dbReference type="CDD" id="cd00053">
    <property type="entry name" value="EGF"/>
    <property type="match status" value="1"/>
</dbReference>
<evidence type="ECO:0000259" key="7">
    <source>
        <dbReference type="PROSITE" id="PS50026"/>
    </source>
</evidence>
<keyword evidence="1 4" id="KW-0245">EGF-like domain</keyword>
<dbReference type="InterPro" id="IPR051022">
    <property type="entry name" value="Notch_Cell-Fate_Det"/>
</dbReference>
<keyword evidence="6" id="KW-0472">Membrane</keyword>
<dbReference type="Proteomes" id="UP000507470">
    <property type="component" value="Unassembled WGS sequence"/>
</dbReference>
<evidence type="ECO:0000256" key="1">
    <source>
        <dbReference type="ARBA" id="ARBA00022536"/>
    </source>
</evidence>
<feature type="region of interest" description="Disordered" evidence="5">
    <location>
        <begin position="886"/>
        <end position="905"/>
    </location>
</feature>
<organism evidence="8 9">
    <name type="scientific">Mytilus coruscus</name>
    <name type="common">Sea mussel</name>
    <dbReference type="NCBI Taxonomy" id="42192"/>
    <lineage>
        <taxon>Eukaryota</taxon>
        <taxon>Metazoa</taxon>
        <taxon>Spiralia</taxon>
        <taxon>Lophotrochozoa</taxon>
        <taxon>Mollusca</taxon>
        <taxon>Bivalvia</taxon>
        <taxon>Autobranchia</taxon>
        <taxon>Pteriomorphia</taxon>
        <taxon>Mytilida</taxon>
        <taxon>Mytiloidea</taxon>
        <taxon>Mytilidae</taxon>
        <taxon>Mytilinae</taxon>
        <taxon>Mytilus</taxon>
    </lineage>
</organism>
<dbReference type="PROSITE" id="PS01186">
    <property type="entry name" value="EGF_2"/>
    <property type="match status" value="1"/>
</dbReference>
<keyword evidence="2" id="KW-0677">Repeat</keyword>
<feature type="domain" description="EGF-like" evidence="7">
    <location>
        <begin position="661"/>
        <end position="695"/>
    </location>
</feature>
<feature type="transmembrane region" description="Helical" evidence="6">
    <location>
        <begin position="699"/>
        <end position="724"/>
    </location>
</feature>
<evidence type="ECO:0000313" key="9">
    <source>
        <dbReference type="Proteomes" id="UP000507470"/>
    </source>
</evidence>
<dbReference type="SUPFAM" id="SSF57196">
    <property type="entry name" value="EGF/Laminin"/>
    <property type="match status" value="1"/>
</dbReference>
<keyword evidence="6" id="KW-0812">Transmembrane</keyword>
<evidence type="ECO:0000313" key="8">
    <source>
        <dbReference type="EMBL" id="CAC5381357.1"/>
    </source>
</evidence>
<dbReference type="PROSITE" id="PS01187">
    <property type="entry name" value="EGF_CA"/>
    <property type="match status" value="1"/>
</dbReference>
<accession>A0A6J8BGW1</accession>
<keyword evidence="3" id="KW-1015">Disulfide bond</keyword>
<dbReference type="PANTHER" id="PTHR24049">
    <property type="entry name" value="CRUMBS FAMILY MEMBER"/>
    <property type="match status" value="1"/>
</dbReference>
<evidence type="ECO:0000256" key="5">
    <source>
        <dbReference type="SAM" id="MobiDB-lite"/>
    </source>
</evidence>
<dbReference type="EMBL" id="CACVKT020003051">
    <property type="protein sequence ID" value="CAC5381357.1"/>
    <property type="molecule type" value="Genomic_DNA"/>
</dbReference>
<dbReference type="AlphaFoldDB" id="A0A6J8BGW1"/>
<evidence type="ECO:0000256" key="4">
    <source>
        <dbReference type="PROSITE-ProRule" id="PRU00076"/>
    </source>
</evidence>
<evidence type="ECO:0000256" key="2">
    <source>
        <dbReference type="ARBA" id="ARBA00022737"/>
    </source>
</evidence>
<dbReference type="PROSITE" id="PS00022">
    <property type="entry name" value="EGF_1"/>
    <property type="match status" value="1"/>
</dbReference>
<sequence>MVLLEPPEVDNLNNTILGKIKPFEESVVPTDAMESTDPTTIGFTFTVSEDKSVKRYEICIGTDKYLDNIFPCTWVGYNTSGSATIKDGYLYIDDIKLRPLSELKTKVWNISYESTKNKTSVFHMEPGRTLFMTMRVCNEAVLCTNKSIGSVLITNAETVLKTSEKGESIEIVQSIVTNTTRKKRETDVIVVTTPGELEPGQTVVLQPISEEDLNTEYRSDSSTDFQPYIVNPATSFDMVERLLYRRIYSYVTSFSVIPVGHLSMPGPMNITYPDTVGENEDNRTVLAHWNTVIQQWELSGRTCGDASVLEIDNEDGTKTVKVCKTWRGETEARNETEESILYFSEETQFAVFIVSNKVYNSAPTLISNRFISIIEDQGTVQYQLEAADEEDDTVRFYLETKQTYKLGAPVLYENGLLMYTPCKDCSGLETIDIILREIQTSKDITPASSEVTLVITIINTNDPPEMFLVQYGQSILLDDPTEPVMVYLEQKTEYNKNKWTEDFTAVIGAFDVEQQHLVMEVYKPTSGTVMFTEVKTTVPDMNDCETDVNAASEPCGNLSYTLPHDKGTMSWIYTTLTYKQSINVTGMDYIKFYVSDSMNASSSVVTVQFVLMESPCHNDGFCQSKNGSNYPCTSPYRADNFDQYFECVCLPGWIGVYCEENIDECLSSPCVEPFECNDGVNKYVCRCPVDDPNCDFKIWIIPVIVLSVVCLVIIIIVVMCRYWNKRTKNKKAYRDLLNQSTKDLLSDDLSREFSFAKNTVDKNSEIRPGTATLGARQVDFQESHDNLTNLDLVGILNPVIGKTANPRWKNKVYPESLTKKFVISPAEQKSESKLKEEIQEKDDLKNDWTYSSPVHQALKQAMKPIAKPHMKSLKEIKLEVSADNKNIEPISNPTEEKKQDTEDIHQQAMPSHFKPMYKAKLAKPLPPTGLVAQNIFYSRYNEKQQLGKSSDA</sequence>
<proteinExistence type="predicted"/>
<dbReference type="InterPro" id="IPR000742">
    <property type="entry name" value="EGF"/>
</dbReference>
<comment type="caution">
    <text evidence="4">Lacks conserved residue(s) required for the propagation of feature annotation.</text>
</comment>
<evidence type="ECO:0000256" key="3">
    <source>
        <dbReference type="ARBA" id="ARBA00023157"/>
    </source>
</evidence>
<name>A0A6J8BGW1_MYTCO</name>
<dbReference type="InterPro" id="IPR018097">
    <property type="entry name" value="EGF_Ca-bd_CS"/>
</dbReference>
<evidence type="ECO:0000256" key="6">
    <source>
        <dbReference type="SAM" id="Phobius"/>
    </source>
</evidence>
<dbReference type="InterPro" id="IPR000152">
    <property type="entry name" value="EGF-type_Asp/Asn_hydroxyl_site"/>
</dbReference>
<dbReference type="GO" id="GO:0005509">
    <property type="term" value="F:calcium ion binding"/>
    <property type="evidence" value="ECO:0007669"/>
    <property type="project" value="InterPro"/>
</dbReference>
<dbReference type="CDD" id="cd00054">
    <property type="entry name" value="EGF_CA"/>
    <property type="match status" value="1"/>
</dbReference>
<keyword evidence="6" id="KW-1133">Transmembrane helix</keyword>
<reference evidence="8 9" key="1">
    <citation type="submission" date="2020-06" db="EMBL/GenBank/DDBJ databases">
        <authorList>
            <person name="Li R."/>
            <person name="Bekaert M."/>
        </authorList>
    </citation>
    <scope>NUCLEOTIDE SEQUENCE [LARGE SCALE GENOMIC DNA]</scope>
    <source>
        <strain evidence="9">wild</strain>
    </source>
</reference>
<gene>
    <name evidence="8" type="ORF">MCOR_17240</name>
</gene>
<dbReference type="OrthoDB" id="6078676at2759"/>